<name>A0A0L7QZB6_9HYME</name>
<proteinExistence type="inferred from homology"/>
<dbReference type="PANTHER" id="PTHR31993">
    <property type="entry name" value="UBA-LIKE DOMAIN-CONTAINING PROTEIN 2"/>
    <property type="match status" value="1"/>
</dbReference>
<dbReference type="Gene3D" id="1.10.8.10">
    <property type="entry name" value="DNA helicase RuvA subunit, C-terminal domain"/>
    <property type="match status" value="1"/>
</dbReference>
<dbReference type="InterPro" id="IPR009060">
    <property type="entry name" value="UBA-like_sf"/>
</dbReference>
<dbReference type="Proteomes" id="UP000053825">
    <property type="component" value="Unassembled WGS sequence"/>
</dbReference>
<dbReference type="AlphaFoldDB" id="A0A0L7QZB6"/>
<protein>
    <submittedName>
        <fullName evidence="4">Protein FAM100B</fullName>
    </submittedName>
</protein>
<reference evidence="4 5" key="1">
    <citation type="submission" date="2015-07" db="EMBL/GenBank/DDBJ databases">
        <title>The genome of Habropoda laboriosa.</title>
        <authorList>
            <person name="Pan H."/>
            <person name="Kapheim K."/>
        </authorList>
    </citation>
    <scope>NUCLEOTIDE SEQUENCE [LARGE SCALE GENOMIC DNA]</scope>
    <source>
        <strain evidence="4">0110345459</strain>
    </source>
</reference>
<dbReference type="PANTHER" id="PTHR31993:SF4">
    <property type="entry name" value="UBA-LIKE DOMAIN-CONTAINING PROTEIN"/>
    <property type="match status" value="1"/>
</dbReference>
<evidence type="ECO:0000256" key="2">
    <source>
        <dbReference type="SAM" id="MobiDB-lite"/>
    </source>
</evidence>
<dbReference type="EMBL" id="KQ414681">
    <property type="protein sequence ID" value="KOC63938.1"/>
    <property type="molecule type" value="Genomic_DNA"/>
</dbReference>
<feature type="region of interest" description="Disordered" evidence="2">
    <location>
        <begin position="85"/>
        <end position="142"/>
    </location>
</feature>
<feature type="compositionally biased region" description="Polar residues" evidence="2">
    <location>
        <begin position="92"/>
        <end position="113"/>
    </location>
</feature>
<dbReference type="CDD" id="cd14343">
    <property type="entry name" value="UBA_F100B_like"/>
    <property type="match status" value="1"/>
</dbReference>
<organism evidence="4 5">
    <name type="scientific">Habropoda laboriosa</name>
    <dbReference type="NCBI Taxonomy" id="597456"/>
    <lineage>
        <taxon>Eukaryota</taxon>
        <taxon>Metazoa</taxon>
        <taxon>Ecdysozoa</taxon>
        <taxon>Arthropoda</taxon>
        <taxon>Hexapoda</taxon>
        <taxon>Insecta</taxon>
        <taxon>Pterygota</taxon>
        <taxon>Neoptera</taxon>
        <taxon>Endopterygota</taxon>
        <taxon>Hymenoptera</taxon>
        <taxon>Apocrita</taxon>
        <taxon>Aculeata</taxon>
        <taxon>Apoidea</taxon>
        <taxon>Anthophila</taxon>
        <taxon>Apidae</taxon>
        <taxon>Habropoda</taxon>
    </lineage>
</organism>
<evidence type="ECO:0000259" key="3">
    <source>
        <dbReference type="Pfam" id="PF22566"/>
    </source>
</evidence>
<dbReference type="InterPro" id="IPR054109">
    <property type="entry name" value="UBA_8"/>
</dbReference>
<accession>A0A0L7QZB6</accession>
<dbReference type="OrthoDB" id="6093553at2759"/>
<evidence type="ECO:0000313" key="5">
    <source>
        <dbReference type="Proteomes" id="UP000053825"/>
    </source>
</evidence>
<dbReference type="Pfam" id="PF22566">
    <property type="entry name" value="UBA_8"/>
    <property type="match status" value="1"/>
</dbReference>
<feature type="domain" description="UBA-like" evidence="3">
    <location>
        <begin position="5"/>
        <end position="49"/>
    </location>
</feature>
<evidence type="ECO:0000256" key="1">
    <source>
        <dbReference type="ARBA" id="ARBA00006090"/>
    </source>
</evidence>
<gene>
    <name evidence="4" type="ORF">WH47_01253</name>
</gene>
<comment type="similarity">
    <text evidence="1">Belongs to the UBALD family.</text>
</comment>
<sequence>MDTLREQVMINQFVLAAGCAREQAKQLLQAAHWQFETALSIFFQEAAIPPCAQGPGTHFGQITPCNTPATPPNFPDALLAFSKMSAGDKTPSGMSPNQNGLHQNSMQMGTTAAQHHGGRCSVNGNAQQQTQSQQLGLGEPQR</sequence>
<dbReference type="SUPFAM" id="SSF46934">
    <property type="entry name" value="UBA-like"/>
    <property type="match status" value="1"/>
</dbReference>
<keyword evidence="5" id="KW-1185">Reference proteome</keyword>
<dbReference type="InterPro" id="IPR039310">
    <property type="entry name" value="UBALD1/2"/>
</dbReference>
<evidence type="ECO:0000313" key="4">
    <source>
        <dbReference type="EMBL" id="KOC63938.1"/>
    </source>
</evidence>
<dbReference type="PROSITE" id="PS51257">
    <property type="entry name" value="PROKAR_LIPOPROTEIN"/>
    <property type="match status" value="1"/>
</dbReference>